<dbReference type="GO" id="GO:0036222">
    <property type="term" value="F:XTP diphosphatase activity"/>
    <property type="evidence" value="ECO:0007669"/>
    <property type="project" value="UniProtKB-UniRule"/>
</dbReference>
<dbReference type="InterPro" id="IPR020922">
    <property type="entry name" value="dITP/XTP_pyrophosphatase"/>
</dbReference>
<dbReference type="SUPFAM" id="SSF52972">
    <property type="entry name" value="ITPase-like"/>
    <property type="match status" value="1"/>
</dbReference>
<keyword evidence="4 10" id="KW-0547">Nucleotide-binding</keyword>
<evidence type="ECO:0000256" key="1">
    <source>
        <dbReference type="ARBA" id="ARBA00008023"/>
    </source>
</evidence>
<dbReference type="GO" id="GO:0009146">
    <property type="term" value="P:purine nucleoside triphosphate catabolic process"/>
    <property type="evidence" value="ECO:0007669"/>
    <property type="project" value="UniProtKB-UniRule"/>
</dbReference>
<dbReference type="GO" id="GO:0005829">
    <property type="term" value="C:cytosol"/>
    <property type="evidence" value="ECO:0007669"/>
    <property type="project" value="TreeGrafter"/>
</dbReference>
<feature type="binding site" evidence="10">
    <location>
        <position position="74"/>
    </location>
    <ligand>
        <name>substrate</name>
    </ligand>
</feature>
<evidence type="ECO:0000256" key="11">
    <source>
        <dbReference type="RuleBase" id="RU003781"/>
    </source>
</evidence>
<comment type="subunit">
    <text evidence="2 10">Homodimer.</text>
</comment>
<dbReference type="STRING" id="1212489.Ldro_0572"/>
<dbReference type="GO" id="GO:0036220">
    <property type="term" value="F:ITP diphosphatase activity"/>
    <property type="evidence" value="ECO:0007669"/>
    <property type="project" value="UniProtKB-UniRule"/>
</dbReference>
<comment type="function">
    <text evidence="10">Pyrophosphatase that catalyzes the hydrolysis of nucleoside triphosphates to their monophosphate derivatives, with a high preference for the non-canonical purine nucleotides XTP (xanthosine triphosphate), dITP (deoxyinosine triphosphate) and ITP. Seems to function as a house-cleaning enzyme that removes non-canonical purine nucleotides from the nucleotide pool, thus preventing their incorporation into DNA/RNA and avoiding chromosomal lesions.</text>
</comment>
<dbReference type="HAMAP" id="MF_01405">
    <property type="entry name" value="Non_canon_purine_NTPase"/>
    <property type="match status" value="1"/>
</dbReference>
<keyword evidence="5 10" id="KW-0378">Hydrolase</keyword>
<dbReference type="NCBIfam" id="TIGR00042">
    <property type="entry name" value="RdgB/HAM1 family non-canonical purine NTP pyrophosphatase"/>
    <property type="match status" value="1"/>
</dbReference>
<reference evidence="12 13" key="1">
    <citation type="submission" date="2015-11" db="EMBL/GenBank/DDBJ databases">
        <title>Genomic analysis of 38 Legionella species identifies large and diverse effector repertoires.</title>
        <authorList>
            <person name="Burstein D."/>
            <person name="Amaro F."/>
            <person name="Zusman T."/>
            <person name="Lifshitz Z."/>
            <person name="Cohen O."/>
            <person name="Gilbert J.A."/>
            <person name="Pupko T."/>
            <person name="Shuman H.A."/>
            <person name="Segal G."/>
        </authorList>
    </citation>
    <scope>NUCLEOTIDE SEQUENCE [LARGE SCALE GENOMIC DNA]</scope>
    <source>
        <strain evidence="12 13">ATCC 700990</strain>
    </source>
</reference>
<dbReference type="PATRIC" id="fig|1212489.4.peg.593"/>
<evidence type="ECO:0000256" key="9">
    <source>
        <dbReference type="ARBA" id="ARBA00052017"/>
    </source>
</evidence>
<name>A0A0W0TAK2_9GAMM</name>
<evidence type="ECO:0000313" key="13">
    <source>
        <dbReference type="Proteomes" id="UP000054736"/>
    </source>
</evidence>
<evidence type="ECO:0000313" key="12">
    <source>
        <dbReference type="EMBL" id="KTC92582.1"/>
    </source>
</evidence>
<dbReference type="GO" id="GO:0000166">
    <property type="term" value="F:nucleotide binding"/>
    <property type="evidence" value="ECO:0007669"/>
    <property type="project" value="UniProtKB-KW"/>
</dbReference>
<dbReference type="EMBL" id="LNXY01000004">
    <property type="protein sequence ID" value="KTC92582.1"/>
    <property type="molecule type" value="Genomic_DNA"/>
</dbReference>
<feature type="binding site" evidence="10">
    <location>
        <position position="73"/>
    </location>
    <ligand>
        <name>Mg(2+)</name>
        <dbReference type="ChEBI" id="CHEBI:18420"/>
    </ligand>
</feature>
<evidence type="ECO:0000256" key="10">
    <source>
        <dbReference type="HAMAP-Rule" id="MF_01405"/>
    </source>
</evidence>
<dbReference type="Gene3D" id="3.90.950.10">
    <property type="match status" value="1"/>
</dbReference>
<dbReference type="Proteomes" id="UP000054736">
    <property type="component" value="Unassembled WGS sequence"/>
</dbReference>
<evidence type="ECO:0000256" key="2">
    <source>
        <dbReference type="ARBA" id="ARBA00011738"/>
    </source>
</evidence>
<dbReference type="GO" id="GO:0009117">
    <property type="term" value="P:nucleotide metabolic process"/>
    <property type="evidence" value="ECO:0007669"/>
    <property type="project" value="UniProtKB-KW"/>
</dbReference>
<dbReference type="InterPro" id="IPR029001">
    <property type="entry name" value="ITPase-like_fam"/>
</dbReference>
<comment type="caution">
    <text evidence="12">The sequence shown here is derived from an EMBL/GenBank/DDBJ whole genome shotgun (WGS) entry which is preliminary data.</text>
</comment>
<protein>
    <recommendedName>
        <fullName evidence="10">dITP/XTP pyrophosphatase</fullName>
        <ecNumber evidence="10">3.6.1.66</ecNumber>
    </recommendedName>
    <alternativeName>
        <fullName evidence="10">Non-canonical purine NTP pyrophosphatase</fullName>
    </alternativeName>
    <alternativeName>
        <fullName evidence="10">Non-standard purine NTP pyrophosphatase</fullName>
    </alternativeName>
    <alternativeName>
        <fullName evidence="10">Nucleoside-triphosphate diphosphatase</fullName>
    </alternativeName>
    <alternativeName>
        <fullName evidence="10">Nucleoside-triphosphate pyrophosphatase</fullName>
        <shortName evidence="10">NTPase</shortName>
    </alternativeName>
</protein>
<comment type="catalytic activity">
    <reaction evidence="9 10">
        <text>XTP + H2O = XMP + diphosphate + H(+)</text>
        <dbReference type="Rhea" id="RHEA:28610"/>
        <dbReference type="ChEBI" id="CHEBI:15377"/>
        <dbReference type="ChEBI" id="CHEBI:15378"/>
        <dbReference type="ChEBI" id="CHEBI:33019"/>
        <dbReference type="ChEBI" id="CHEBI:57464"/>
        <dbReference type="ChEBI" id="CHEBI:61314"/>
        <dbReference type="EC" id="3.6.1.66"/>
    </reaction>
</comment>
<keyword evidence="6 10" id="KW-0460">Magnesium</keyword>
<evidence type="ECO:0000256" key="5">
    <source>
        <dbReference type="ARBA" id="ARBA00022801"/>
    </source>
</evidence>
<evidence type="ECO:0000256" key="7">
    <source>
        <dbReference type="ARBA" id="ARBA00023080"/>
    </source>
</evidence>
<evidence type="ECO:0000256" key="3">
    <source>
        <dbReference type="ARBA" id="ARBA00022723"/>
    </source>
</evidence>
<dbReference type="PANTHER" id="PTHR11067:SF9">
    <property type="entry name" value="INOSINE TRIPHOSPHATE PYROPHOSPHATASE"/>
    <property type="match status" value="1"/>
</dbReference>
<evidence type="ECO:0000256" key="8">
    <source>
        <dbReference type="ARBA" id="ARBA00051875"/>
    </source>
</evidence>
<dbReference type="GO" id="GO:0046872">
    <property type="term" value="F:metal ion binding"/>
    <property type="evidence" value="ECO:0007669"/>
    <property type="project" value="UniProtKB-KW"/>
</dbReference>
<dbReference type="PANTHER" id="PTHR11067">
    <property type="entry name" value="INOSINE TRIPHOSPHATE PYROPHOSPHATASE/HAM1 PROTEIN"/>
    <property type="match status" value="1"/>
</dbReference>
<comment type="cofactor">
    <cofactor evidence="10">
        <name>Mg(2+)</name>
        <dbReference type="ChEBI" id="CHEBI:18420"/>
    </cofactor>
    <text evidence="10">Binds 1 Mg(2+) ion per subunit.</text>
</comment>
<dbReference type="EC" id="3.6.1.66" evidence="10"/>
<evidence type="ECO:0000256" key="6">
    <source>
        <dbReference type="ARBA" id="ARBA00022842"/>
    </source>
</evidence>
<organism evidence="12 13">
    <name type="scientific">Legionella drozanskii LLAP-1</name>
    <dbReference type="NCBI Taxonomy" id="1212489"/>
    <lineage>
        <taxon>Bacteria</taxon>
        <taxon>Pseudomonadati</taxon>
        <taxon>Pseudomonadota</taxon>
        <taxon>Gammaproteobacteria</taxon>
        <taxon>Legionellales</taxon>
        <taxon>Legionellaceae</taxon>
        <taxon>Legionella</taxon>
    </lineage>
</organism>
<dbReference type="FunFam" id="3.90.950.10:FF:000001">
    <property type="entry name" value="dITP/XTP pyrophosphatase"/>
    <property type="match status" value="1"/>
</dbReference>
<accession>A0A0W0TAK2</accession>
<feature type="active site" description="Proton acceptor" evidence="10">
    <location>
        <position position="73"/>
    </location>
</feature>
<sequence length="200" mass="21647">MIDGLTMKEIILATSNKGKIAELEAILSSWHCIAQRSLGISDAEEIGLSFIENAIIKARHASLLANKPALADDSGLVVHALNGAPGIYSARFAGANANDEDNINLLLDKLAHTPDSQRQAFFYCAIALVEHAKDPTPLIATGKFSGTISKMRMGEQGFGYDPIFYLASHHCTVAQLPAKIKNTISHRAQALNQLRQQLEI</sequence>
<keyword evidence="7 10" id="KW-0546">Nucleotide metabolism</keyword>
<comment type="catalytic activity">
    <reaction evidence="10">
        <text>ITP + H2O = IMP + diphosphate + H(+)</text>
        <dbReference type="Rhea" id="RHEA:29399"/>
        <dbReference type="ChEBI" id="CHEBI:15377"/>
        <dbReference type="ChEBI" id="CHEBI:15378"/>
        <dbReference type="ChEBI" id="CHEBI:33019"/>
        <dbReference type="ChEBI" id="CHEBI:58053"/>
        <dbReference type="ChEBI" id="CHEBI:61402"/>
        <dbReference type="EC" id="3.6.1.66"/>
    </reaction>
</comment>
<dbReference type="AlphaFoldDB" id="A0A0W0TAK2"/>
<feature type="binding site" evidence="10">
    <location>
        <begin position="186"/>
        <end position="187"/>
    </location>
    <ligand>
        <name>substrate</name>
    </ligand>
</feature>
<feature type="binding site" evidence="10">
    <location>
        <begin position="14"/>
        <end position="19"/>
    </location>
    <ligand>
        <name>substrate</name>
    </ligand>
</feature>
<dbReference type="CDD" id="cd00515">
    <property type="entry name" value="HAM1"/>
    <property type="match status" value="1"/>
</dbReference>
<dbReference type="InterPro" id="IPR002637">
    <property type="entry name" value="RdgB/HAM1"/>
</dbReference>
<gene>
    <name evidence="12" type="ORF">Ldro_0572</name>
</gene>
<evidence type="ECO:0000256" key="4">
    <source>
        <dbReference type="ARBA" id="ARBA00022741"/>
    </source>
</evidence>
<keyword evidence="13" id="KW-1185">Reference proteome</keyword>
<feature type="binding site" evidence="10">
    <location>
        <position position="181"/>
    </location>
    <ligand>
        <name>substrate</name>
    </ligand>
</feature>
<dbReference type="Pfam" id="PF01725">
    <property type="entry name" value="Ham1p_like"/>
    <property type="match status" value="1"/>
</dbReference>
<dbReference type="GO" id="GO:0017111">
    <property type="term" value="F:ribonucleoside triphosphate phosphatase activity"/>
    <property type="evidence" value="ECO:0007669"/>
    <property type="project" value="InterPro"/>
</dbReference>
<comment type="catalytic activity">
    <reaction evidence="8 10">
        <text>dITP + H2O = dIMP + diphosphate + H(+)</text>
        <dbReference type="Rhea" id="RHEA:28342"/>
        <dbReference type="ChEBI" id="CHEBI:15377"/>
        <dbReference type="ChEBI" id="CHEBI:15378"/>
        <dbReference type="ChEBI" id="CHEBI:33019"/>
        <dbReference type="ChEBI" id="CHEBI:61194"/>
        <dbReference type="ChEBI" id="CHEBI:61382"/>
        <dbReference type="EC" id="3.6.1.66"/>
    </reaction>
</comment>
<proteinExistence type="inferred from homology"/>
<keyword evidence="3 10" id="KW-0479">Metal-binding</keyword>
<feature type="binding site" evidence="10">
    <location>
        <begin position="158"/>
        <end position="161"/>
    </location>
    <ligand>
        <name>substrate</name>
    </ligand>
</feature>
<feature type="binding site" evidence="10">
    <location>
        <position position="44"/>
    </location>
    <ligand>
        <name>Mg(2+)</name>
        <dbReference type="ChEBI" id="CHEBI:18420"/>
    </ligand>
</feature>
<comment type="similarity">
    <text evidence="1 10 11">Belongs to the HAM1 NTPase family.</text>
</comment>
<dbReference type="GO" id="GO:0035870">
    <property type="term" value="F:dITP diphosphatase activity"/>
    <property type="evidence" value="ECO:0007669"/>
    <property type="project" value="UniProtKB-UniRule"/>
</dbReference>